<organism evidence="1 2">
    <name type="scientific">Qipengyuania aquimaris</name>
    <dbReference type="NCBI Taxonomy" id="255984"/>
    <lineage>
        <taxon>Bacteria</taxon>
        <taxon>Pseudomonadati</taxon>
        <taxon>Pseudomonadota</taxon>
        <taxon>Alphaproteobacteria</taxon>
        <taxon>Sphingomonadales</taxon>
        <taxon>Erythrobacteraceae</taxon>
        <taxon>Qipengyuania</taxon>
    </lineage>
</organism>
<dbReference type="Proteomes" id="UP000824927">
    <property type="component" value="Unassembled WGS sequence"/>
</dbReference>
<accession>A0A9Q3XE19</accession>
<dbReference type="AlphaFoldDB" id="A0A9Q3XE19"/>
<reference evidence="1" key="1">
    <citation type="submission" date="2021-06" db="EMBL/GenBank/DDBJ databases">
        <title>50 bacteria genomes isolated from Dapeng, Shenzhen, China.</title>
        <authorList>
            <person name="Zheng W."/>
            <person name="Yu S."/>
            <person name="Huang Y."/>
        </authorList>
    </citation>
    <scope>NUCLEOTIDE SEQUENCE</scope>
    <source>
        <strain evidence="1">DP4N28-2</strain>
    </source>
</reference>
<name>A0A9Q3XE19_9SPHN</name>
<dbReference type="EMBL" id="JAHVKP010000001">
    <property type="protein sequence ID" value="MBY6218440.1"/>
    <property type="molecule type" value="Genomic_DNA"/>
</dbReference>
<dbReference type="Pfam" id="PF06073">
    <property type="entry name" value="DUF934"/>
    <property type="match status" value="1"/>
</dbReference>
<gene>
    <name evidence="1" type="ORF">KUV31_08805</name>
</gene>
<comment type="caution">
    <text evidence="1">The sequence shown here is derived from an EMBL/GenBank/DDBJ whole genome shotgun (WGS) entry which is preliminary data.</text>
</comment>
<sequence length="148" mass="16447">MADLSSGTDTLIRYREDDPVDHAAVTVDSFLDQSSASAVRVEPGDDARELIPHLERLSLVEVNFPAFGDGRGYSSARLLREAGYDGELRAVGDVLVDQVAYMRRCGFDAFDPDAPLNEDDLEAAFNRWPEVYQSAADERTPIWSKRHA</sequence>
<protein>
    <submittedName>
        <fullName evidence="1">DUF934 domain-containing protein</fullName>
    </submittedName>
</protein>
<evidence type="ECO:0000313" key="1">
    <source>
        <dbReference type="EMBL" id="MBY6218440.1"/>
    </source>
</evidence>
<evidence type="ECO:0000313" key="2">
    <source>
        <dbReference type="Proteomes" id="UP000824927"/>
    </source>
</evidence>
<dbReference type="RefSeq" id="WP_221429081.1">
    <property type="nucleotide sequence ID" value="NZ_JAHVKP010000001.1"/>
</dbReference>
<dbReference type="PIRSF" id="PIRSF030820">
    <property type="entry name" value="UCP030820"/>
    <property type="match status" value="1"/>
</dbReference>
<proteinExistence type="predicted"/>
<dbReference type="InterPro" id="IPR008318">
    <property type="entry name" value="UCP030820"/>
</dbReference>